<comment type="caution">
    <text evidence="1">The sequence shown here is derived from an EMBL/GenBank/DDBJ whole genome shotgun (WGS) entry which is preliminary data.</text>
</comment>
<protein>
    <submittedName>
        <fullName evidence="1">Uncharacterized protein</fullName>
    </submittedName>
</protein>
<gene>
    <name evidence="1" type="ORF">S06H3_21778</name>
</gene>
<dbReference type="Gene3D" id="3.90.1150.10">
    <property type="entry name" value="Aspartate Aminotransferase, domain 1"/>
    <property type="match status" value="1"/>
</dbReference>
<dbReference type="AlphaFoldDB" id="X1MQL7"/>
<feature type="non-terminal residue" evidence="1">
    <location>
        <position position="35"/>
    </location>
</feature>
<organism evidence="1">
    <name type="scientific">marine sediment metagenome</name>
    <dbReference type="NCBI Taxonomy" id="412755"/>
    <lineage>
        <taxon>unclassified sequences</taxon>
        <taxon>metagenomes</taxon>
        <taxon>ecological metagenomes</taxon>
    </lineage>
</organism>
<dbReference type="InterPro" id="IPR015422">
    <property type="entry name" value="PyrdxlP-dep_Trfase_small"/>
</dbReference>
<reference evidence="1" key="1">
    <citation type="journal article" date="2014" name="Front. Microbiol.">
        <title>High frequency of phylogenetically diverse reductive dehalogenase-homologous genes in deep subseafloor sedimentary metagenomes.</title>
        <authorList>
            <person name="Kawai M."/>
            <person name="Futagami T."/>
            <person name="Toyoda A."/>
            <person name="Takaki Y."/>
            <person name="Nishi S."/>
            <person name="Hori S."/>
            <person name="Arai W."/>
            <person name="Tsubouchi T."/>
            <person name="Morono Y."/>
            <person name="Uchiyama I."/>
            <person name="Ito T."/>
            <person name="Fujiyama A."/>
            <person name="Inagaki F."/>
            <person name="Takami H."/>
        </authorList>
    </citation>
    <scope>NUCLEOTIDE SEQUENCE</scope>
    <source>
        <strain evidence="1">Expedition CK06-06</strain>
    </source>
</reference>
<sequence>MAAYEMNCFKDQYQKRVLSNAKALAQALKESGLDV</sequence>
<proteinExistence type="predicted"/>
<dbReference type="EMBL" id="BARV01011495">
    <property type="protein sequence ID" value="GAI08674.1"/>
    <property type="molecule type" value="Genomic_DNA"/>
</dbReference>
<evidence type="ECO:0000313" key="1">
    <source>
        <dbReference type="EMBL" id="GAI08674.1"/>
    </source>
</evidence>
<accession>X1MQL7</accession>
<name>X1MQL7_9ZZZZ</name>